<dbReference type="Proteomes" id="UP001066276">
    <property type="component" value="Chromosome 2_1"/>
</dbReference>
<dbReference type="GO" id="GO:0071011">
    <property type="term" value="C:precatalytic spliceosome"/>
    <property type="evidence" value="ECO:0007669"/>
    <property type="project" value="TreeGrafter"/>
</dbReference>
<dbReference type="Gene3D" id="3.30.160.60">
    <property type="entry name" value="Classic Zinc Finger"/>
    <property type="match status" value="1"/>
</dbReference>
<dbReference type="EMBL" id="JANPWB010000003">
    <property type="protein sequence ID" value="KAJ1203960.1"/>
    <property type="molecule type" value="Genomic_DNA"/>
</dbReference>
<dbReference type="PANTHER" id="PTHR45762:SF10">
    <property type="entry name" value="C2H2-TYPE DOMAIN-CONTAINING PROTEIN"/>
    <property type="match status" value="1"/>
</dbReference>
<dbReference type="SUPFAM" id="SSF57667">
    <property type="entry name" value="beta-beta-alpha zinc fingers"/>
    <property type="match status" value="1"/>
</dbReference>
<feature type="domain" description="C2H2-type" evidence="2">
    <location>
        <begin position="136"/>
        <end position="160"/>
    </location>
</feature>
<dbReference type="PANTHER" id="PTHR45762">
    <property type="entry name" value="ZINC FINGER RNA-BINDING PROTEIN"/>
    <property type="match status" value="1"/>
</dbReference>
<organism evidence="3 4">
    <name type="scientific">Pleurodeles waltl</name>
    <name type="common">Iberian ribbed newt</name>
    <dbReference type="NCBI Taxonomy" id="8319"/>
    <lineage>
        <taxon>Eukaryota</taxon>
        <taxon>Metazoa</taxon>
        <taxon>Chordata</taxon>
        <taxon>Craniata</taxon>
        <taxon>Vertebrata</taxon>
        <taxon>Euteleostomi</taxon>
        <taxon>Amphibia</taxon>
        <taxon>Batrachia</taxon>
        <taxon>Caudata</taxon>
        <taxon>Salamandroidea</taxon>
        <taxon>Salamandridae</taxon>
        <taxon>Pleurodelinae</taxon>
        <taxon>Pleurodeles</taxon>
    </lineage>
</organism>
<dbReference type="InterPro" id="IPR013087">
    <property type="entry name" value="Znf_C2H2_type"/>
</dbReference>
<evidence type="ECO:0000259" key="2">
    <source>
        <dbReference type="Pfam" id="PF12874"/>
    </source>
</evidence>
<evidence type="ECO:0000313" key="3">
    <source>
        <dbReference type="EMBL" id="KAJ1203960.1"/>
    </source>
</evidence>
<dbReference type="GO" id="GO:0003727">
    <property type="term" value="F:single-stranded RNA binding"/>
    <property type="evidence" value="ECO:0007669"/>
    <property type="project" value="TreeGrafter"/>
</dbReference>
<dbReference type="Pfam" id="PF12874">
    <property type="entry name" value="zf-met"/>
    <property type="match status" value="1"/>
</dbReference>
<name>A0AAV7VQL1_PLEWA</name>
<evidence type="ECO:0000256" key="1">
    <source>
        <dbReference type="SAM" id="MobiDB-lite"/>
    </source>
</evidence>
<protein>
    <recommendedName>
        <fullName evidence="2">C2H2-type domain-containing protein</fullName>
    </recommendedName>
</protein>
<dbReference type="GO" id="GO:0003725">
    <property type="term" value="F:double-stranded RNA binding"/>
    <property type="evidence" value="ECO:0007669"/>
    <property type="project" value="TreeGrafter"/>
</dbReference>
<feature type="compositionally biased region" description="Low complexity" evidence="1">
    <location>
        <begin position="595"/>
        <end position="608"/>
    </location>
</feature>
<feature type="region of interest" description="Disordered" evidence="1">
    <location>
        <begin position="569"/>
        <end position="614"/>
    </location>
</feature>
<sequence length="675" mass="75240">MPGVFQDPKRLHDSYSVDRTPRTGTAHSFYLFYATHSPLLIWPTLLHWPVAKAPLPPSVLFLCRWLSASHRNRASSHVDACFCGNRTESFSVTEVARQLRGISKSVLCFKMNNPKEEGHSSQAKKKDKPEKTHQIYYCETCEVPCLDLVTLQGHYQGAKHKKMKAMLSGEDVKATQEMETSPESKDKVSERALKHYIFSPTREPLIGIQHVIENSVPDTADPRFFCELCDHRCDLEPLIEHLNSFEHRKAYMAKEYPFLLKVPPAENEDRVTFLRRMALDIERDEGLKMYRSGILKDDALRFLETFEIDSDSEALSIMTLTQNLSESLKTYCLEKASSAKTDDTNASGQVNSLNQPPGQVFGEGVHPSPIQNPQSPFDAQNRIWPQTQFATGGSNMSQGLSQQASYTSGMDSRGLQAIEQNLHQAPINAAQFSFSLDQSHVPSVSFQTNGQFSSGGYRKEHSLYDRGHGPNSAAASLTRSVDDWKPEYQDYKMPGGVDARCESWLEEQTNRSNRDYGARYQTDPGAFSAGLSSNYSGTTSMLPGIHAFQQGVRYGKWYSEPRSTYIRDLPEHPPLEASARRLSDSYSASTGTRMLPSSSLSRSPPHLSNVGRTRDADLVQGATNVLANDILTLIKGKDVKAASKILTTLAPTHPALQKVNIANLLNLLVQTGTIK</sequence>
<keyword evidence="4" id="KW-1185">Reference proteome</keyword>
<proteinExistence type="predicted"/>
<reference evidence="3" key="1">
    <citation type="journal article" date="2022" name="bioRxiv">
        <title>Sequencing and chromosome-scale assembly of the giantPleurodeles waltlgenome.</title>
        <authorList>
            <person name="Brown T."/>
            <person name="Elewa A."/>
            <person name="Iarovenko S."/>
            <person name="Subramanian E."/>
            <person name="Araus A.J."/>
            <person name="Petzold A."/>
            <person name="Susuki M."/>
            <person name="Suzuki K.-i.T."/>
            <person name="Hayashi T."/>
            <person name="Toyoda A."/>
            <person name="Oliveira C."/>
            <person name="Osipova E."/>
            <person name="Leigh N.D."/>
            <person name="Simon A."/>
            <person name="Yun M.H."/>
        </authorList>
    </citation>
    <scope>NUCLEOTIDE SEQUENCE</scope>
    <source>
        <strain evidence="3">20211129_DDA</strain>
        <tissue evidence="3">Liver</tissue>
    </source>
</reference>
<dbReference type="AlphaFoldDB" id="A0AAV7VQL1"/>
<accession>A0AAV7VQL1</accession>
<gene>
    <name evidence="3" type="ORF">NDU88_007741</name>
</gene>
<feature type="compositionally biased region" description="Basic and acidic residues" evidence="1">
    <location>
        <begin position="569"/>
        <end position="583"/>
    </location>
</feature>
<dbReference type="InterPro" id="IPR036236">
    <property type="entry name" value="Znf_C2H2_sf"/>
</dbReference>
<evidence type="ECO:0000313" key="4">
    <source>
        <dbReference type="Proteomes" id="UP001066276"/>
    </source>
</evidence>
<comment type="caution">
    <text evidence="3">The sequence shown here is derived from an EMBL/GenBank/DDBJ whole genome shotgun (WGS) entry which is preliminary data.</text>
</comment>